<comment type="caution">
    <text evidence="2">The sequence shown here is derived from an EMBL/GenBank/DDBJ whole genome shotgun (WGS) entry which is preliminary data.</text>
</comment>
<dbReference type="Pfam" id="PF26372">
    <property type="entry name" value="DUF8096"/>
    <property type="match status" value="1"/>
</dbReference>
<dbReference type="EMBL" id="JAWDIP010000004">
    <property type="protein sequence ID" value="MDY0396122.1"/>
    <property type="molecule type" value="Genomic_DNA"/>
</dbReference>
<protein>
    <recommendedName>
        <fullName evidence="1">DUF8096 domain-containing protein</fullName>
    </recommendedName>
</protein>
<proteinExistence type="predicted"/>
<keyword evidence="3" id="KW-1185">Reference proteome</keyword>
<dbReference type="InterPro" id="IPR058409">
    <property type="entry name" value="DUF8096"/>
</dbReference>
<gene>
    <name evidence="2" type="ORF">RWE15_19355</name>
</gene>
<reference evidence="2 3" key="1">
    <citation type="submission" date="2023-10" db="EMBL/GenBank/DDBJ databases">
        <title>Virgibacillus halophilus 5B73C genome.</title>
        <authorList>
            <person name="Miliotis G."/>
            <person name="Sengupta P."/>
            <person name="Hameed A."/>
            <person name="Chuvochina M."/>
            <person name="Mcdonagh F."/>
            <person name="Simpson A.C."/>
            <person name="Singh N.K."/>
            <person name="Rekha P.D."/>
            <person name="Raman K."/>
            <person name="Hugenholtz P."/>
            <person name="Venkateswaran K."/>
        </authorList>
    </citation>
    <scope>NUCLEOTIDE SEQUENCE [LARGE SCALE GENOMIC DNA]</scope>
    <source>
        <strain evidence="2 3">5B73C</strain>
    </source>
</reference>
<organism evidence="2 3">
    <name type="scientific">Tigheibacillus halophilus</name>
    <dbReference type="NCBI Taxonomy" id="361280"/>
    <lineage>
        <taxon>Bacteria</taxon>
        <taxon>Bacillati</taxon>
        <taxon>Bacillota</taxon>
        <taxon>Bacilli</taxon>
        <taxon>Bacillales</taxon>
        <taxon>Bacillaceae</taxon>
        <taxon>Tigheibacillus</taxon>
    </lineage>
</organism>
<evidence type="ECO:0000313" key="2">
    <source>
        <dbReference type="EMBL" id="MDY0396122.1"/>
    </source>
</evidence>
<feature type="domain" description="DUF8096" evidence="1">
    <location>
        <begin position="22"/>
        <end position="65"/>
    </location>
</feature>
<accession>A0ABU5C9V5</accession>
<dbReference type="Proteomes" id="UP001281447">
    <property type="component" value="Unassembled WGS sequence"/>
</dbReference>
<name>A0ABU5C9V5_9BACI</name>
<evidence type="ECO:0000259" key="1">
    <source>
        <dbReference type="Pfam" id="PF26372"/>
    </source>
</evidence>
<sequence>MKVIIWQFKKDESRYGTFDTSIIYDYNEYPDIRSGACDNCGNTHFKSSVKDFVFIRECLKCGMKKSI</sequence>
<evidence type="ECO:0000313" key="3">
    <source>
        <dbReference type="Proteomes" id="UP001281447"/>
    </source>
</evidence>